<dbReference type="Pfam" id="PF01704">
    <property type="entry name" value="UDPGP"/>
    <property type="match status" value="1"/>
</dbReference>
<dbReference type="STRING" id="741276.A0A2S5B6T0"/>
<evidence type="ECO:0000256" key="2">
    <source>
        <dbReference type="ARBA" id="ARBA00010401"/>
    </source>
</evidence>
<proteinExistence type="inferred from homology"/>
<accession>A0A2S5B6T0</accession>
<comment type="catalytic activity">
    <reaction evidence="6">
        <text>N-acetyl-alpha-D-glucosamine 1-phosphate + UTP + H(+) = UDP-N-acetyl-alpha-D-glucosamine + diphosphate</text>
        <dbReference type="Rhea" id="RHEA:13509"/>
        <dbReference type="ChEBI" id="CHEBI:15378"/>
        <dbReference type="ChEBI" id="CHEBI:33019"/>
        <dbReference type="ChEBI" id="CHEBI:46398"/>
        <dbReference type="ChEBI" id="CHEBI:57705"/>
        <dbReference type="ChEBI" id="CHEBI:57776"/>
        <dbReference type="EC" id="2.7.7.23"/>
    </reaction>
</comment>
<evidence type="ECO:0000256" key="3">
    <source>
        <dbReference type="ARBA" id="ARBA00012457"/>
    </source>
</evidence>
<feature type="region of interest" description="Disordered" evidence="7">
    <location>
        <begin position="54"/>
        <end position="86"/>
    </location>
</feature>
<keyword evidence="5" id="KW-0548">Nucleotidyltransferase</keyword>
<evidence type="ECO:0000256" key="7">
    <source>
        <dbReference type="SAM" id="MobiDB-lite"/>
    </source>
</evidence>
<feature type="compositionally biased region" description="Basic and acidic residues" evidence="7">
    <location>
        <begin position="61"/>
        <end position="73"/>
    </location>
</feature>
<dbReference type="PANTHER" id="PTHR11952">
    <property type="entry name" value="UDP- GLUCOSE PYROPHOSPHORYLASE"/>
    <property type="match status" value="1"/>
</dbReference>
<dbReference type="Gene3D" id="3.90.550.10">
    <property type="entry name" value="Spore Coat Polysaccharide Biosynthesis Protein SpsA, Chain A"/>
    <property type="match status" value="1"/>
</dbReference>
<comment type="similarity">
    <text evidence="2">Belongs to the UDPGP type 1 family.</text>
</comment>
<dbReference type="PANTHER" id="PTHR11952:SF2">
    <property type="entry name" value="LD24639P"/>
    <property type="match status" value="1"/>
</dbReference>
<dbReference type="SUPFAM" id="SSF53448">
    <property type="entry name" value="Nucleotide-diphospho-sugar transferases"/>
    <property type="match status" value="1"/>
</dbReference>
<name>A0A2S5B6T0_9BASI</name>
<evidence type="ECO:0000256" key="4">
    <source>
        <dbReference type="ARBA" id="ARBA00022679"/>
    </source>
</evidence>
<dbReference type="OrthoDB" id="532420at2759"/>
<evidence type="ECO:0000256" key="6">
    <source>
        <dbReference type="ARBA" id="ARBA00048493"/>
    </source>
</evidence>
<dbReference type="GO" id="GO:0006048">
    <property type="term" value="P:UDP-N-acetylglucosamine biosynthetic process"/>
    <property type="evidence" value="ECO:0007669"/>
    <property type="project" value="TreeGrafter"/>
</dbReference>
<comment type="pathway">
    <text evidence="1">Nucleotide-sugar biosynthesis; UDP-N-acetyl-alpha-D-glucosamine biosynthesis; UDP-N-acetyl-alpha-D-glucosamine from N-acetyl-alpha-D-glucosamine 1-phosphate: step 1/1.</text>
</comment>
<evidence type="ECO:0000256" key="1">
    <source>
        <dbReference type="ARBA" id="ARBA00005208"/>
    </source>
</evidence>
<keyword evidence="9" id="KW-1185">Reference proteome</keyword>
<comment type="caution">
    <text evidence="8">The sequence shown here is derived from an EMBL/GenBank/DDBJ whole genome shotgun (WGS) entry which is preliminary data.</text>
</comment>
<dbReference type="EMBL" id="PJQD01000048">
    <property type="protein sequence ID" value="POY72441.1"/>
    <property type="molecule type" value="Genomic_DNA"/>
</dbReference>
<dbReference type="EC" id="2.7.7.23" evidence="3"/>
<dbReference type="InterPro" id="IPR002618">
    <property type="entry name" value="UDPGP_fam"/>
</dbReference>
<dbReference type="InterPro" id="IPR029044">
    <property type="entry name" value="Nucleotide-diphossugar_trans"/>
</dbReference>
<dbReference type="AlphaFoldDB" id="A0A2S5B6T0"/>
<reference evidence="8 9" key="1">
    <citation type="journal article" date="2018" name="Front. Microbiol.">
        <title>Prospects for Fungal Bioremediation of Acidic Radioactive Waste Sites: Characterization and Genome Sequence of Rhodotorula taiwanensis MD1149.</title>
        <authorList>
            <person name="Tkavc R."/>
            <person name="Matrosova V.Y."/>
            <person name="Grichenko O.E."/>
            <person name="Gostincar C."/>
            <person name="Volpe R.P."/>
            <person name="Klimenkova P."/>
            <person name="Gaidamakova E.K."/>
            <person name="Zhou C.E."/>
            <person name="Stewart B.J."/>
            <person name="Lyman M.G."/>
            <person name="Malfatti S.A."/>
            <person name="Rubinfeld B."/>
            <person name="Courtot M."/>
            <person name="Singh J."/>
            <person name="Dalgard C.L."/>
            <person name="Hamilton T."/>
            <person name="Frey K.G."/>
            <person name="Gunde-Cimerman N."/>
            <person name="Dugan L."/>
            <person name="Daly M.J."/>
        </authorList>
    </citation>
    <scope>NUCLEOTIDE SEQUENCE [LARGE SCALE GENOMIC DNA]</scope>
    <source>
        <strain evidence="8 9">MD1149</strain>
    </source>
</reference>
<dbReference type="CDD" id="cd04193">
    <property type="entry name" value="UDPGlcNAc_PPase"/>
    <property type="match status" value="1"/>
</dbReference>
<keyword evidence="4" id="KW-0808">Transferase</keyword>
<evidence type="ECO:0000313" key="8">
    <source>
        <dbReference type="EMBL" id="POY72441.1"/>
    </source>
</evidence>
<organism evidence="8 9">
    <name type="scientific">Rhodotorula taiwanensis</name>
    <dbReference type="NCBI Taxonomy" id="741276"/>
    <lineage>
        <taxon>Eukaryota</taxon>
        <taxon>Fungi</taxon>
        <taxon>Dikarya</taxon>
        <taxon>Basidiomycota</taxon>
        <taxon>Pucciniomycotina</taxon>
        <taxon>Microbotryomycetes</taxon>
        <taxon>Sporidiobolales</taxon>
        <taxon>Sporidiobolaceae</taxon>
        <taxon>Rhodotorula</taxon>
    </lineage>
</organism>
<evidence type="ECO:0000256" key="5">
    <source>
        <dbReference type="ARBA" id="ARBA00022695"/>
    </source>
</evidence>
<feature type="region of interest" description="Disordered" evidence="7">
    <location>
        <begin position="414"/>
        <end position="433"/>
    </location>
</feature>
<dbReference type="InterPro" id="IPR039741">
    <property type="entry name" value="UDP-sugar_pyrophosphorylase"/>
</dbReference>
<dbReference type="FunFam" id="3.90.550.10:FF:000075">
    <property type="entry name" value="Probable UDP-N-acetylglucosamine pyrophosphorylase"/>
    <property type="match status" value="1"/>
</dbReference>
<dbReference type="GO" id="GO:0003977">
    <property type="term" value="F:UDP-N-acetylglucosamine diphosphorylase activity"/>
    <property type="evidence" value="ECO:0007669"/>
    <property type="project" value="UniProtKB-EC"/>
</dbReference>
<dbReference type="Proteomes" id="UP000237144">
    <property type="component" value="Unassembled WGS sequence"/>
</dbReference>
<evidence type="ECO:0000313" key="9">
    <source>
        <dbReference type="Proteomes" id="UP000237144"/>
    </source>
</evidence>
<gene>
    <name evidence="8" type="ORF">BMF94_4267</name>
</gene>
<sequence>MTAPSSEQVQRLRETYDAAGQGHVFAFWDKLAANEQADLFRQLSSIDPERVNSVHKSSLQAEKEAATSTHEDITPPPADQSGSVIGNEDEAKSWNEVGLKAIRDGKVAVLLMAGGQGTRLGSSAPKGCYDINLPSRKSLFQLQAERIRRLQTVAGADKPVPWYVMTSGPTRKPTEQFFADNAFFGLDKENVVFFEQGVLPCLKDDGKIFLDTPAAVAVAPDGNGGVYAALRNPDPASPSSPTILSDLSRRGIEYIHAYGVDNCLVRVADPVFLGYCIAREADCGAKVVKKTVPTESVGVVALKGGKFAVVEYSEISSEMAERRDANNAADLAFRAANIANHFYSRAFLEEVAHFDERQMPYHIARKKIPHVDVASGEKVKPTKPNGMKLEQFVFDVFPFTKRFALLEAERKSEFSPLKNAPGTGSDDPETSRRDLLEEQRRWLERAGATVDEGVEIELSPLVSYAGEGLEAVKGFRFSKSGAVDSIEELEALAA</sequence>
<protein>
    <recommendedName>
        <fullName evidence="3">UDP-N-acetylglucosamine diphosphorylase</fullName>
        <ecNumber evidence="3">2.7.7.23</ecNumber>
    </recommendedName>
</protein>